<organism evidence="2 3">
    <name type="scientific">Phytophthora lilii</name>
    <dbReference type="NCBI Taxonomy" id="2077276"/>
    <lineage>
        <taxon>Eukaryota</taxon>
        <taxon>Sar</taxon>
        <taxon>Stramenopiles</taxon>
        <taxon>Oomycota</taxon>
        <taxon>Peronosporomycetes</taxon>
        <taxon>Peronosporales</taxon>
        <taxon>Peronosporaceae</taxon>
        <taxon>Phytophthora</taxon>
    </lineage>
</organism>
<dbReference type="InterPro" id="IPR018490">
    <property type="entry name" value="cNMP-bd_dom_sf"/>
</dbReference>
<dbReference type="OrthoDB" id="432483at2759"/>
<accession>A0A9W6WJS9</accession>
<gene>
    <name evidence="2" type="ORF">Plil01_000557500</name>
</gene>
<dbReference type="SUPFAM" id="SSF51206">
    <property type="entry name" value="cAMP-binding domain-like"/>
    <property type="match status" value="1"/>
</dbReference>
<reference evidence="2" key="1">
    <citation type="submission" date="2023-04" db="EMBL/GenBank/DDBJ databases">
        <title>Phytophthora lilii NBRC 32176.</title>
        <authorList>
            <person name="Ichikawa N."/>
            <person name="Sato H."/>
            <person name="Tonouchi N."/>
        </authorList>
    </citation>
    <scope>NUCLEOTIDE SEQUENCE</scope>
    <source>
        <strain evidence="2">NBRC 32176</strain>
    </source>
</reference>
<evidence type="ECO:0000313" key="3">
    <source>
        <dbReference type="Proteomes" id="UP001165083"/>
    </source>
</evidence>
<protein>
    <submittedName>
        <fullName evidence="2">Unnamed protein product</fullName>
    </submittedName>
</protein>
<dbReference type="EMBL" id="BSXW01000236">
    <property type="protein sequence ID" value="GMF15937.1"/>
    <property type="molecule type" value="Genomic_DNA"/>
</dbReference>
<evidence type="ECO:0000259" key="1">
    <source>
        <dbReference type="PROSITE" id="PS50042"/>
    </source>
</evidence>
<comment type="caution">
    <text evidence="2">The sequence shown here is derived from an EMBL/GenBank/DDBJ whole genome shotgun (WGS) entry which is preliminary data.</text>
</comment>
<dbReference type="Gene3D" id="2.60.120.10">
    <property type="entry name" value="Jelly Rolls"/>
    <property type="match status" value="1"/>
</dbReference>
<evidence type="ECO:0000313" key="2">
    <source>
        <dbReference type="EMBL" id="GMF15937.1"/>
    </source>
</evidence>
<dbReference type="AlphaFoldDB" id="A0A9W6WJS9"/>
<keyword evidence="3" id="KW-1185">Reference proteome</keyword>
<feature type="domain" description="Cyclic nucleotide-binding" evidence="1">
    <location>
        <begin position="204"/>
        <end position="251"/>
    </location>
</feature>
<dbReference type="Proteomes" id="UP001165083">
    <property type="component" value="Unassembled WGS sequence"/>
</dbReference>
<dbReference type="InterPro" id="IPR014710">
    <property type="entry name" value="RmlC-like_jellyroll"/>
</dbReference>
<sequence length="293" mass="33729">MGTKEPTYTVPSTLEPRCFDGEQTCHEFHRLDRIAQQAEHWWCHFQKGDNPLPTNCSGLYARKKHDQDFDESWRLAEQYPEQNLRGVVGCAQLQASHVHLILFLECLSGQLSWYMLACFGSSSSHVGVCVSINPRPTTRGHYHCEQIRVPASLNSAIFFVSLVSSLCSLPSHTTLHAYGPFFCEKEEILTRLIHPVDLVMHVPFWKECTPDIQKQLMLRLDVRVYLPNDFIMSEGEVDGEFYMVNRGYCELNRPFNRFKRVTTTTMASAQSGQGQYRSWSWWFDRPASPNNNG</sequence>
<proteinExistence type="predicted"/>
<dbReference type="PROSITE" id="PS50042">
    <property type="entry name" value="CNMP_BINDING_3"/>
    <property type="match status" value="1"/>
</dbReference>
<dbReference type="InterPro" id="IPR000595">
    <property type="entry name" value="cNMP-bd_dom"/>
</dbReference>
<name>A0A9W6WJS9_9STRA</name>